<evidence type="ECO:0000256" key="8">
    <source>
        <dbReference type="ARBA" id="ARBA00022801"/>
    </source>
</evidence>
<dbReference type="InterPro" id="IPR017593">
    <property type="entry name" value="Allantoinase"/>
</dbReference>
<evidence type="ECO:0000256" key="1">
    <source>
        <dbReference type="ARBA" id="ARBA00001947"/>
    </source>
</evidence>
<evidence type="ECO:0000256" key="2">
    <source>
        <dbReference type="ARBA" id="ARBA00004968"/>
    </source>
</evidence>
<dbReference type="PANTHER" id="PTHR43668:SF2">
    <property type="entry name" value="ALLANTOINASE"/>
    <property type="match status" value="1"/>
</dbReference>
<comment type="pathway">
    <text evidence="2">Nitrogen metabolism; (S)-allantoin degradation; allantoate from (S)-allantoin: step 1/1.</text>
</comment>
<dbReference type="AlphaFoldDB" id="A0A8J3Y012"/>
<dbReference type="GO" id="GO:0050897">
    <property type="term" value="F:cobalt ion binding"/>
    <property type="evidence" value="ECO:0007669"/>
    <property type="project" value="InterPro"/>
</dbReference>
<evidence type="ECO:0000313" key="13">
    <source>
        <dbReference type="Proteomes" id="UP000605992"/>
    </source>
</evidence>
<dbReference type="SUPFAM" id="SSF51556">
    <property type="entry name" value="Metallo-dependent hydrolases"/>
    <property type="match status" value="1"/>
</dbReference>
<protein>
    <recommendedName>
        <fullName evidence="5">allantoinase</fullName>
        <ecNumber evidence="5">3.5.2.5</ecNumber>
    </recommendedName>
</protein>
<dbReference type="FunFam" id="3.20.20.140:FF:000032">
    <property type="entry name" value="Allantoinase Dal1"/>
    <property type="match status" value="1"/>
</dbReference>
<keyword evidence="13" id="KW-1185">Reference proteome</keyword>
<accession>A0A8J3Y012</accession>
<feature type="region of interest" description="Disordered" evidence="10">
    <location>
        <begin position="428"/>
        <end position="453"/>
    </location>
</feature>
<comment type="cofactor">
    <cofactor evidence="1">
        <name>Zn(2+)</name>
        <dbReference type="ChEBI" id="CHEBI:29105"/>
    </cofactor>
</comment>
<dbReference type="Gene3D" id="3.20.20.140">
    <property type="entry name" value="Metal-dependent hydrolases"/>
    <property type="match status" value="1"/>
</dbReference>
<evidence type="ECO:0000256" key="9">
    <source>
        <dbReference type="ARBA" id="ARBA00022833"/>
    </source>
</evidence>
<dbReference type="EMBL" id="BOOR01000062">
    <property type="protein sequence ID" value="GII58296.1"/>
    <property type="molecule type" value="Genomic_DNA"/>
</dbReference>
<dbReference type="GO" id="GO:0004038">
    <property type="term" value="F:allantoinase activity"/>
    <property type="evidence" value="ECO:0007669"/>
    <property type="project" value="UniProtKB-EC"/>
</dbReference>
<evidence type="ECO:0000259" key="11">
    <source>
        <dbReference type="Pfam" id="PF01979"/>
    </source>
</evidence>
<feature type="domain" description="Amidohydrolase-related" evidence="11">
    <location>
        <begin position="56"/>
        <end position="429"/>
    </location>
</feature>
<dbReference type="EC" id="3.5.2.5" evidence="5"/>
<dbReference type="PANTHER" id="PTHR43668">
    <property type="entry name" value="ALLANTOINASE"/>
    <property type="match status" value="1"/>
</dbReference>
<proteinExistence type="inferred from homology"/>
<evidence type="ECO:0000256" key="4">
    <source>
        <dbReference type="ARBA" id="ARBA00011881"/>
    </source>
</evidence>
<dbReference type="Pfam" id="PF01979">
    <property type="entry name" value="Amidohydro_1"/>
    <property type="match status" value="1"/>
</dbReference>
<dbReference type="InterPro" id="IPR050138">
    <property type="entry name" value="DHOase/Allantoinase_Hydrolase"/>
</dbReference>
<dbReference type="InterPro" id="IPR006680">
    <property type="entry name" value="Amidohydro-rel"/>
</dbReference>
<dbReference type="NCBIfam" id="TIGR03178">
    <property type="entry name" value="allantoinase"/>
    <property type="match status" value="1"/>
</dbReference>
<comment type="similarity">
    <text evidence="3">Belongs to the metallo-dependent hydrolases superfamily. Allantoinase family.</text>
</comment>
<keyword evidence="7" id="KW-0479">Metal-binding</keyword>
<keyword evidence="6" id="KW-0659">Purine metabolism</keyword>
<dbReference type="InterPro" id="IPR011059">
    <property type="entry name" value="Metal-dep_hydrolase_composite"/>
</dbReference>
<dbReference type="GO" id="GO:0000256">
    <property type="term" value="P:allantoin catabolic process"/>
    <property type="evidence" value="ECO:0007669"/>
    <property type="project" value="InterPro"/>
</dbReference>
<evidence type="ECO:0000256" key="5">
    <source>
        <dbReference type="ARBA" id="ARBA00012863"/>
    </source>
</evidence>
<evidence type="ECO:0000256" key="6">
    <source>
        <dbReference type="ARBA" id="ARBA00022631"/>
    </source>
</evidence>
<evidence type="ECO:0000256" key="10">
    <source>
        <dbReference type="SAM" id="MobiDB-lite"/>
    </source>
</evidence>
<dbReference type="GO" id="GO:0008270">
    <property type="term" value="F:zinc ion binding"/>
    <property type="evidence" value="ECO:0007669"/>
    <property type="project" value="InterPro"/>
</dbReference>
<comment type="caution">
    <text evidence="12">The sequence shown here is derived from an EMBL/GenBank/DDBJ whole genome shotgun (WGS) entry which is preliminary data.</text>
</comment>
<gene>
    <name evidence="12" type="primary">allB_2</name>
    <name evidence="12" type="ORF">Pth03_66850</name>
</gene>
<evidence type="ECO:0000256" key="7">
    <source>
        <dbReference type="ARBA" id="ARBA00022723"/>
    </source>
</evidence>
<keyword evidence="8" id="KW-0378">Hydrolase</keyword>
<evidence type="ECO:0000256" key="3">
    <source>
        <dbReference type="ARBA" id="ARBA00010368"/>
    </source>
</evidence>
<dbReference type="SUPFAM" id="SSF51338">
    <property type="entry name" value="Composite domain of metallo-dependent hydrolases"/>
    <property type="match status" value="1"/>
</dbReference>
<comment type="subunit">
    <text evidence="4">Homotetramer.</text>
</comment>
<dbReference type="GO" id="GO:0006145">
    <property type="term" value="P:purine nucleobase catabolic process"/>
    <property type="evidence" value="ECO:0007669"/>
    <property type="project" value="TreeGrafter"/>
</dbReference>
<dbReference type="InterPro" id="IPR032466">
    <property type="entry name" value="Metal_Hydrolase"/>
</dbReference>
<sequence length="453" mass="47288">MITAPMDLAVHAERAVVDGRDTPATVTVHAGVITAVEPYGTPVAAAEVVHLGPDVVLLPGLVDTHVHVNEPGHADWEGFASATLAAAAGGVTTLVDMPVDSVPATVDVPALQAKRAAAHGRCHIDVAFWAGVTPANTAELAALHAAGVTGFKCFLADAGAPDLPPLSPAELVTAMRALRDLDATLLVHAESDAELAAGPAPRGRSYAAFLGSRPPRVEDTAVAAVLDAARQTGARAHIVHLSSAGALPHIAAARRDGVRVTAETCPHYLTLTAEQIPDGATEFACCPPIRDSANRDLLWAALADGTIDMIVSDHSPCAAELKHRDTGDFGAAWGGISSLQLALPAVWTHARTRGHTLAQIAHWMSEQPARLAGLTGKGRIAPGYDADLCAFAPEETWTVDPGHLHHRQPLTPYAGHRLHGVVRRTWTRGHGVDPARPAGRLLTRTAKHPEPAP</sequence>
<organism evidence="12 13">
    <name type="scientific">Planotetraspora thailandica</name>
    <dbReference type="NCBI Taxonomy" id="487172"/>
    <lineage>
        <taxon>Bacteria</taxon>
        <taxon>Bacillati</taxon>
        <taxon>Actinomycetota</taxon>
        <taxon>Actinomycetes</taxon>
        <taxon>Streptosporangiales</taxon>
        <taxon>Streptosporangiaceae</taxon>
        <taxon>Planotetraspora</taxon>
    </lineage>
</organism>
<evidence type="ECO:0000313" key="12">
    <source>
        <dbReference type="EMBL" id="GII58296.1"/>
    </source>
</evidence>
<name>A0A8J3Y012_9ACTN</name>
<dbReference type="GO" id="GO:0005737">
    <property type="term" value="C:cytoplasm"/>
    <property type="evidence" value="ECO:0007669"/>
    <property type="project" value="TreeGrafter"/>
</dbReference>
<dbReference type="Proteomes" id="UP000605992">
    <property type="component" value="Unassembled WGS sequence"/>
</dbReference>
<reference evidence="12" key="1">
    <citation type="submission" date="2021-01" db="EMBL/GenBank/DDBJ databases">
        <title>Whole genome shotgun sequence of Planotetraspora thailandica NBRC 104271.</title>
        <authorList>
            <person name="Komaki H."/>
            <person name="Tamura T."/>
        </authorList>
    </citation>
    <scope>NUCLEOTIDE SEQUENCE</scope>
    <source>
        <strain evidence="12">NBRC 104271</strain>
    </source>
</reference>
<keyword evidence="9" id="KW-0862">Zinc</keyword>